<accession>A0A031JPD6</accession>
<dbReference type="AlphaFoldDB" id="A0A031JPD6"/>
<feature type="region of interest" description="Disordered" evidence="3">
    <location>
        <begin position="29"/>
        <end position="54"/>
    </location>
</feature>
<dbReference type="Gene3D" id="2.40.50.100">
    <property type="match status" value="1"/>
</dbReference>
<feature type="compositionally biased region" description="Basic and acidic residues" evidence="3">
    <location>
        <begin position="30"/>
        <end position="53"/>
    </location>
</feature>
<protein>
    <submittedName>
        <fullName evidence="9">Secretion protein HlyD</fullName>
    </submittedName>
</protein>
<keyword evidence="4" id="KW-0732">Signal</keyword>
<dbReference type="InterPro" id="IPR051909">
    <property type="entry name" value="MFP_Cation_Efflux"/>
</dbReference>
<feature type="domain" description="CzcB-like C-terminal circularly permuted SH3-like" evidence="8">
    <location>
        <begin position="319"/>
        <end position="379"/>
    </location>
</feature>
<dbReference type="InterPro" id="IPR058649">
    <property type="entry name" value="CzcB_C"/>
</dbReference>
<evidence type="ECO:0000313" key="9">
    <source>
        <dbReference type="EMBL" id="EZP76640.1"/>
    </source>
</evidence>
<dbReference type="PROSITE" id="PS51257">
    <property type="entry name" value="PROKAR_LIPOPROTEIN"/>
    <property type="match status" value="1"/>
</dbReference>
<comment type="caution">
    <text evidence="9">The sequence shown here is derived from an EMBL/GenBank/DDBJ whole genome shotgun (WGS) entry which is preliminary data.</text>
</comment>
<evidence type="ECO:0000259" key="7">
    <source>
        <dbReference type="Pfam" id="PF25973"/>
    </source>
</evidence>
<feature type="chain" id="PRO_5001551742" evidence="4">
    <location>
        <begin position="23"/>
        <end position="391"/>
    </location>
</feature>
<dbReference type="NCBIfam" id="TIGR01730">
    <property type="entry name" value="RND_mfp"/>
    <property type="match status" value="1"/>
</dbReference>
<dbReference type="Gene3D" id="2.40.420.20">
    <property type="match status" value="1"/>
</dbReference>
<dbReference type="GO" id="GO:0015679">
    <property type="term" value="P:plasma membrane copper ion transport"/>
    <property type="evidence" value="ECO:0007669"/>
    <property type="project" value="TreeGrafter"/>
</dbReference>
<evidence type="ECO:0000256" key="1">
    <source>
        <dbReference type="ARBA" id="ARBA00009477"/>
    </source>
</evidence>
<name>A0A031JPD6_9SPHN</name>
<dbReference type="GO" id="GO:0030288">
    <property type="term" value="C:outer membrane-bounded periplasmic space"/>
    <property type="evidence" value="ECO:0007669"/>
    <property type="project" value="TreeGrafter"/>
</dbReference>
<dbReference type="Pfam" id="PF25954">
    <property type="entry name" value="Beta-barrel_RND_2"/>
    <property type="match status" value="1"/>
</dbReference>
<proteinExistence type="inferred from homology"/>
<dbReference type="InterPro" id="IPR058648">
    <property type="entry name" value="HH_CzcB-like"/>
</dbReference>
<dbReference type="InterPro" id="IPR058647">
    <property type="entry name" value="BSH_CzcB-like"/>
</dbReference>
<feature type="domain" description="CzcB-like alpha-helical hairpin" evidence="5">
    <location>
        <begin position="133"/>
        <end position="190"/>
    </location>
</feature>
<evidence type="ECO:0000256" key="2">
    <source>
        <dbReference type="ARBA" id="ARBA00022448"/>
    </source>
</evidence>
<evidence type="ECO:0000256" key="4">
    <source>
        <dbReference type="SAM" id="SignalP"/>
    </source>
</evidence>
<evidence type="ECO:0000259" key="5">
    <source>
        <dbReference type="Pfam" id="PF25893"/>
    </source>
</evidence>
<dbReference type="GO" id="GO:0060003">
    <property type="term" value="P:copper ion export"/>
    <property type="evidence" value="ECO:0007669"/>
    <property type="project" value="TreeGrafter"/>
</dbReference>
<dbReference type="GO" id="GO:0022857">
    <property type="term" value="F:transmembrane transporter activity"/>
    <property type="evidence" value="ECO:0007669"/>
    <property type="project" value="InterPro"/>
</dbReference>
<gene>
    <name evidence="9" type="ORF">BV97_04523</name>
</gene>
<dbReference type="PANTHER" id="PTHR30097">
    <property type="entry name" value="CATION EFFLUX SYSTEM PROTEIN CUSB"/>
    <property type="match status" value="1"/>
</dbReference>
<comment type="similarity">
    <text evidence="1">Belongs to the membrane fusion protein (MFP) (TC 8.A.1) family.</text>
</comment>
<dbReference type="SUPFAM" id="SSF111369">
    <property type="entry name" value="HlyD-like secretion proteins"/>
    <property type="match status" value="1"/>
</dbReference>
<evidence type="ECO:0000313" key="10">
    <source>
        <dbReference type="Proteomes" id="UP000024329"/>
    </source>
</evidence>
<dbReference type="InterPro" id="IPR058792">
    <property type="entry name" value="Beta-barrel_RND_2"/>
</dbReference>
<dbReference type="Pfam" id="PF25975">
    <property type="entry name" value="CzcB_C"/>
    <property type="match status" value="1"/>
</dbReference>
<dbReference type="Pfam" id="PF25893">
    <property type="entry name" value="HH_CzcB"/>
    <property type="match status" value="1"/>
</dbReference>
<dbReference type="Pfam" id="PF25973">
    <property type="entry name" value="BSH_CzcB"/>
    <property type="match status" value="1"/>
</dbReference>
<organism evidence="9 10">
    <name type="scientific">Novosphingobium resinovorum</name>
    <dbReference type="NCBI Taxonomy" id="158500"/>
    <lineage>
        <taxon>Bacteria</taxon>
        <taxon>Pseudomonadati</taxon>
        <taxon>Pseudomonadota</taxon>
        <taxon>Alphaproteobacteria</taxon>
        <taxon>Sphingomonadales</taxon>
        <taxon>Sphingomonadaceae</taxon>
        <taxon>Novosphingobium</taxon>
    </lineage>
</organism>
<dbReference type="InterPro" id="IPR006143">
    <property type="entry name" value="RND_pump_MFP"/>
</dbReference>
<feature type="signal peptide" evidence="4">
    <location>
        <begin position="1"/>
        <end position="22"/>
    </location>
</feature>
<dbReference type="Gene3D" id="2.40.30.170">
    <property type="match status" value="1"/>
</dbReference>
<dbReference type="EMBL" id="JFYZ01000035">
    <property type="protein sequence ID" value="EZP76640.1"/>
    <property type="molecule type" value="Genomic_DNA"/>
</dbReference>
<dbReference type="FunFam" id="2.40.420.20:FF:000006">
    <property type="entry name" value="RND family efflux transporter MFP subunit"/>
    <property type="match status" value="1"/>
</dbReference>
<dbReference type="Proteomes" id="UP000024329">
    <property type="component" value="Unassembled WGS sequence"/>
</dbReference>
<dbReference type="PANTHER" id="PTHR30097:SF4">
    <property type="entry name" value="SLR6042 PROTEIN"/>
    <property type="match status" value="1"/>
</dbReference>
<keyword evidence="2" id="KW-0813">Transport</keyword>
<dbReference type="Gene3D" id="1.10.287.470">
    <property type="entry name" value="Helix hairpin bin"/>
    <property type="match status" value="1"/>
</dbReference>
<dbReference type="RefSeq" id="WP_036528895.1">
    <property type="nucleotide sequence ID" value="NZ_JFYZ01000035.1"/>
</dbReference>
<sequence>MKTLIHAAALALALALALMLGACSSAPQDSEVHAREEGRGEGTGHESGGHEEGTVSLSAEQLKTAGVEVMTVGAAGVGGAVSLSATIEADPQGIQIVTAAIGGRLVTLGRNLGDAVQAGETLAVVESREAAQMQGEIEAASARLSLANSNLARERRLFAEKVSAEQDLVAARTAAAEAAIALRLARQQLAVTGRAAGGFNRVALPSPLSGQVIARSATLGQVVAPDTELYRVANLGKVTIALSLSAADAARIRPGARVTVTAPGRSAEGAIRFLSPILDPQTRLVPAIAALDNRAGQWRVGETVNAEVALPQMGRTTAVSVPQVAIQTVEGRPSVFVRTAKGFRAVPVETGQASGGQVLVIRGLKGGERIAAAGSFMLKAELGKGEAEHEH</sequence>
<feature type="domain" description="CzcB-like barrel-sandwich hybrid" evidence="7">
    <location>
        <begin position="95"/>
        <end position="234"/>
    </location>
</feature>
<dbReference type="eggNOG" id="COG0845">
    <property type="taxonomic scope" value="Bacteria"/>
</dbReference>
<dbReference type="PATRIC" id="fig|158500.4.peg.4599"/>
<reference evidence="9 10" key="1">
    <citation type="submission" date="2014-03" db="EMBL/GenBank/DDBJ databases">
        <title>Whole genome sequence of Novosphingobium resinovorum KF1.</title>
        <authorList>
            <person name="Gan H.M."/>
            <person name="Gan H.Y."/>
            <person name="Chew T.H."/>
            <person name="Savka M.A."/>
        </authorList>
    </citation>
    <scope>NUCLEOTIDE SEQUENCE [LARGE SCALE GENOMIC DNA]</scope>
    <source>
        <strain evidence="9 10">KF1</strain>
    </source>
</reference>
<dbReference type="GO" id="GO:0016020">
    <property type="term" value="C:membrane"/>
    <property type="evidence" value="ECO:0007669"/>
    <property type="project" value="InterPro"/>
</dbReference>
<evidence type="ECO:0000256" key="3">
    <source>
        <dbReference type="SAM" id="MobiDB-lite"/>
    </source>
</evidence>
<evidence type="ECO:0000259" key="8">
    <source>
        <dbReference type="Pfam" id="PF25975"/>
    </source>
</evidence>
<evidence type="ECO:0000259" key="6">
    <source>
        <dbReference type="Pfam" id="PF25954"/>
    </source>
</evidence>
<dbReference type="GO" id="GO:0046914">
    <property type="term" value="F:transition metal ion binding"/>
    <property type="evidence" value="ECO:0007669"/>
    <property type="project" value="TreeGrafter"/>
</dbReference>
<feature type="domain" description="CusB-like beta-barrel" evidence="6">
    <location>
        <begin position="244"/>
        <end position="309"/>
    </location>
</feature>